<accession>A0ABQ9CVS8</accession>
<keyword evidence="2" id="KW-1185">Reference proteome</keyword>
<proteinExistence type="predicted"/>
<organism evidence="1 2">
    <name type="scientific">Willisornis vidua</name>
    <name type="common">Xingu scale-backed antbird</name>
    <dbReference type="NCBI Taxonomy" id="1566151"/>
    <lineage>
        <taxon>Eukaryota</taxon>
        <taxon>Metazoa</taxon>
        <taxon>Chordata</taxon>
        <taxon>Craniata</taxon>
        <taxon>Vertebrata</taxon>
        <taxon>Euteleostomi</taxon>
        <taxon>Archelosauria</taxon>
        <taxon>Archosauria</taxon>
        <taxon>Dinosauria</taxon>
        <taxon>Saurischia</taxon>
        <taxon>Theropoda</taxon>
        <taxon>Coelurosauria</taxon>
        <taxon>Aves</taxon>
        <taxon>Neognathae</taxon>
        <taxon>Neoaves</taxon>
        <taxon>Telluraves</taxon>
        <taxon>Australaves</taxon>
        <taxon>Passeriformes</taxon>
        <taxon>Thamnophilidae</taxon>
        <taxon>Willisornis</taxon>
    </lineage>
</organism>
<gene>
    <name evidence="1" type="ORF">WISP_113410</name>
</gene>
<evidence type="ECO:0000313" key="1">
    <source>
        <dbReference type="EMBL" id="KAJ7409654.1"/>
    </source>
</evidence>
<sequence length="269" mass="29621">MHHVVGEQLAYGSSTEGDGEWGTSDCRPVTSGDPWGSILGPVLSNIFVNNLDAGLEGILSKFADGTKLAGAVDSLKGRETLHRDLDKLKGCAITNCMKLNRRKCWIPNLGWDNPRCTHRLGNEMLGISALGKDLGVLVDGKLNISQQCPGSQRANCVLGGIRHIIARQSRQRIFSLCSALGQPHLEGVQFRVPQYKKDIKLSESIQRRTTKTMKGLEGKAYEERLRALGLFSLEERRLRGDITAIYNSLIRESGGVDTDLFSVMTNDRN</sequence>
<evidence type="ECO:0000313" key="2">
    <source>
        <dbReference type="Proteomes" id="UP001145742"/>
    </source>
</evidence>
<name>A0ABQ9CVS8_9PASS</name>
<comment type="caution">
    <text evidence="1">The sequence shown here is derived from an EMBL/GenBank/DDBJ whole genome shotgun (WGS) entry which is preliminary data.</text>
</comment>
<protein>
    <submittedName>
        <fullName evidence="1">RNA-directed DNA polymerase from mobile element jockey-like protein</fullName>
    </submittedName>
</protein>
<dbReference type="Proteomes" id="UP001145742">
    <property type="component" value="Unassembled WGS sequence"/>
</dbReference>
<dbReference type="PANTHER" id="PTHR33332">
    <property type="entry name" value="REVERSE TRANSCRIPTASE DOMAIN-CONTAINING PROTEIN"/>
    <property type="match status" value="1"/>
</dbReference>
<reference evidence="1" key="1">
    <citation type="submission" date="2019-10" db="EMBL/GenBank/DDBJ databases">
        <authorList>
            <person name="Soares A.E.R."/>
            <person name="Aleixo A."/>
            <person name="Schneider P."/>
            <person name="Miyaki C.Y."/>
            <person name="Schneider M.P."/>
            <person name="Mello C."/>
            <person name="Vasconcelos A.T.R."/>
        </authorList>
    </citation>
    <scope>NUCLEOTIDE SEQUENCE</scope>
    <source>
        <tissue evidence="1">Muscle</tissue>
    </source>
</reference>
<dbReference type="EMBL" id="WHWB01034461">
    <property type="protein sequence ID" value="KAJ7409654.1"/>
    <property type="molecule type" value="Genomic_DNA"/>
</dbReference>